<dbReference type="PANTHER" id="PTHR31845">
    <property type="entry name" value="FINGER DOMAIN PROTEIN, PUTATIVE-RELATED"/>
    <property type="match status" value="1"/>
</dbReference>
<dbReference type="OrthoDB" id="3366877at2759"/>
<feature type="compositionally biased region" description="Polar residues" evidence="6">
    <location>
        <begin position="177"/>
        <end position="205"/>
    </location>
</feature>
<dbReference type="InterPro" id="IPR007219">
    <property type="entry name" value="XnlR_reg_dom"/>
</dbReference>
<keyword evidence="2" id="KW-0805">Transcription regulation</keyword>
<dbReference type="STRING" id="1330018.A0A167INY7"/>
<sequence>MRCEGAENPPCKRCRHANIPCMFEKPIREQQGDVQSIECVLFCPSPFPMGTIAAADVGNSRIQKLEGQVGTIQSTLEELVTALKGANAIPGFVPAPPQPSPSPAPGSQSGHYSSVPPRMSSDGQAHPSSPGGQGDSVSGASQGSQGSHTSPVLYMSERELQAAQALAMGGQRAFAPSQAQQRSESVTSNRSNFPPQGDGQTSPTQRRMPYPNERNGSQASAQQGSTSFSLAPLSPISGQPKERLPPLNVHLETINHNGTNGTASQPASAAPRPMSEVTSPKRPRTQGPVNFSADIDSMGPPPYLNRPRSAHGQQYSNSIIPSSNVTSAYSSDDEGELPTSGLTAPLEVLRSLVEHQEEERERRKARAEAEGRSRATSSVSGEYMDTEGSTRPSKRRKIEKKQARPHAHPDVVTKGIITDEEARDFFRVFYEHCSKFLPVLEPERDTYDELHRRSPFSVDAICMIASGVRDGANGQSEITKRLVEEVKTISSNTLWLPVARREVVQATILVAGWSTNGWLLGGHAVRMALELGIHKAWPRLLKRLKSGKKLKDSIGSDEHDLIVCSRIWFTLFLFEHQMSFGTGRPFMIKTDDSVEDASAILQHPLSVADDMRLVSSVELMVIRERLHGRLGVEGPVTEKTRDIILDAERQFSDWFQRWDLQFAYKWPEKPFYRHSLLVQRFLSELFHNGVGLRGIKDEEDVEKLPADHWQRTLAIQTGKVAQSAVDICCRSIEYSDGLKFAPDYTHVTATFAAAFLIRLARLFPKEGDLSAILKDVSSLAETLGKCSATRYAHTLKKMIRIAQKRR</sequence>
<dbReference type="Proteomes" id="UP000076738">
    <property type="component" value="Unassembled WGS sequence"/>
</dbReference>
<evidence type="ECO:0000256" key="6">
    <source>
        <dbReference type="SAM" id="MobiDB-lite"/>
    </source>
</evidence>
<dbReference type="GO" id="GO:0006351">
    <property type="term" value="P:DNA-templated transcription"/>
    <property type="evidence" value="ECO:0007669"/>
    <property type="project" value="InterPro"/>
</dbReference>
<feature type="region of interest" description="Disordered" evidence="6">
    <location>
        <begin position="91"/>
        <end position="150"/>
    </location>
</feature>
<evidence type="ECO:0000256" key="4">
    <source>
        <dbReference type="ARBA" id="ARBA00023163"/>
    </source>
</evidence>
<feature type="compositionally biased region" description="Polar residues" evidence="6">
    <location>
        <begin position="254"/>
        <end position="267"/>
    </location>
</feature>
<feature type="compositionally biased region" description="Low complexity" evidence="6">
    <location>
        <begin position="135"/>
        <end position="150"/>
    </location>
</feature>
<evidence type="ECO:0000256" key="2">
    <source>
        <dbReference type="ARBA" id="ARBA00023015"/>
    </source>
</evidence>
<reference evidence="8 9" key="1">
    <citation type="journal article" date="2016" name="Mol. Biol. Evol.">
        <title>Comparative Genomics of Early-Diverging Mushroom-Forming Fungi Provides Insights into the Origins of Lignocellulose Decay Capabilities.</title>
        <authorList>
            <person name="Nagy L.G."/>
            <person name="Riley R."/>
            <person name="Tritt A."/>
            <person name="Adam C."/>
            <person name="Daum C."/>
            <person name="Floudas D."/>
            <person name="Sun H."/>
            <person name="Yadav J.S."/>
            <person name="Pangilinan J."/>
            <person name="Larsson K.H."/>
            <person name="Matsuura K."/>
            <person name="Barry K."/>
            <person name="Labutti K."/>
            <person name="Kuo R."/>
            <person name="Ohm R.A."/>
            <person name="Bhattacharya S.S."/>
            <person name="Shirouzu T."/>
            <person name="Yoshinaga Y."/>
            <person name="Martin F.M."/>
            <person name="Grigoriev I.V."/>
            <person name="Hibbett D.S."/>
        </authorList>
    </citation>
    <scope>NUCLEOTIDE SEQUENCE [LARGE SCALE GENOMIC DNA]</scope>
    <source>
        <strain evidence="8 9">TUFC12733</strain>
    </source>
</reference>
<feature type="domain" description="Xylanolytic transcriptional activator regulatory" evidence="7">
    <location>
        <begin position="517"/>
        <end position="603"/>
    </location>
</feature>
<evidence type="ECO:0000259" key="7">
    <source>
        <dbReference type="SMART" id="SM00906"/>
    </source>
</evidence>
<dbReference type="InterPro" id="IPR051089">
    <property type="entry name" value="prtT"/>
</dbReference>
<dbReference type="EMBL" id="KV417307">
    <property type="protein sequence ID" value="KZO92820.1"/>
    <property type="molecule type" value="Genomic_DNA"/>
</dbReference>
<accession>A0A167INY7</accession>
<dbReference type="GO" id="GO:0000976">
    <property type="term" value="F:transcription cis-regulatory region binding"/>
    <property type="evidence" value="ECO:0007669"/>
    <property type="project" value="TreeGrafter"/>
</dbReference>
<feature type="non-terminal residue" evidence="8">
    <location>
        <position position="806"/>
    </location>
</feature>
<dbReference type="SMART" id="SM00906">
    <property type="entry name" value="Fungal_trans"/>
    <property type="match status" value="1"/>
</dbReference>
<dbReference type="Pfam" id="PF04082">
    <property type="entry name" value="Fungal_trans"/>
    <property type="match status" value="1"/>
</dbReference>
<feature type="compositionally biased region" description="Polar residues" evidence="6">
    <location>
        <begin position="311"/>
        <end position="330"/>
    </location>
</feature>
<feature type="compositionally biased region" description="Pro residues" evidence="6">
    <location>
        <begin position="93"/>
        <end position="104"/>
    </location>
</feature>
<name>A0A167INY7_CALVF</name>
<evidence type="ECO:0000313" key="9">
    <source>
        <dbReference type="Proteomes" id="UP000076738"/>
    </source>
</evidence>
<keyword evidence="9" id="KW-1185">Reference proteome</keyword>
<evidence type="ECO:0000256" key="1">
    <source>
        <dbReference type="ARBA" id="ARBA00004123"/>
    </source>
</evidence>
<dbReference type="CDD" id="cd12148">
    <property type="entry name" value="fungal_TF_MHR"/>
    <property type="match status" value="1"/>
</dbReference>
<dbReference type="GO" id="GO:0008270">
    <property type="term" value="F:zinc ion binding"/>
    <property type="evidence" value="ECO:0007669"/>
    <property type="project" value="InterPro"/>
</dbReference>
<feature type="compositionally biased region" description="Basic residues" evidence="6">
    <location>
        <begin position="392"/>
        <end position="406"/>
    </location>
</feature>
<proteinExistence type="predicted"/>
<keyword evidence="5" id="KW-0539">Nucleus</keyword>
<dbReference type="GO" id="GO:0005634">
    <property type="term" value="C:nucleus"/>
    <property type="evidence" value="ECO:0007669"/>
    <property type="project" value="UniProtKB-SubCell"/>
</dbReference>
<dbReference type="GO" id="GO:0000981">
    <property type="term" value="F:DNA-binding transcription factor activity, RNA polymerase II-specific"/>
    <property type="evidence" value="ECO:0007669"/>
    <property type="project" value="TreeGrafter"/>
</dbReference>
<keyword evidence="3" id="KW-0238">DNA-binding</keyword>
<organism evidence="8 9">
    <name type="scientific">Calocera viscosa (strain TUFC12733)</name>
    <dbReference type="NCBI Taxonomy" id="1330018"/>
    <lineage>
        <taxon>Eukaryota</taxon>
        <taxon>Fungi</taxon>
        <taxon>Dikarya</taxon>
        <taxon>Basidiomycota</taxon>
        <taxon>Agaricomycotina</taxon>
        <taxon>Dacrymycetes</taxon>
        <taxon>Dacrymycetales</taxon>
        <taxon>Dacrymycetaceae</taxon>
        <taxon>Calocera</taxon>
    </lineage>
</organism>
<feature type="compositionally biased region" description="Basic and acidic residues" evidence="6">
    <location>
        <begin position="352"/>
        <end position="373"/>
    </location>
</feature>
<comment type="subcellular location">
    <subcellularLocation>
        <location evidence="1">Nucleus</location>
    </subcellularLocation>
</comment>
<evidence type="ECO:0000256" key="5">
    <source>
        <dbReference type="ARBA" id="ARBA00023242"/>
    </source>
</evidence>
<evidence type="ECO:0000256" key="3">
    <source>
        <dbReference type="ARBA" id="ARBA00023125"/>
    </source>
</evidence>
<dbReference type="AlphaFoldDB" id="A0A167INY7"/>
<keyword evidence="4" id="KW-0804">Transcription</keyword>
<feature type="region of interest" description="Disordered" evidence="6">
    <location>
        <begin position="165"/>
        <end position="413"/>
    </location>
</feature>
<feature type="compositionally biased region" description="Low complexity" evidence="6">
    <location>
        <begin position="216"/>
        <end position="225"/>
    </location>
</feature>
<dbReference type="PANTHER" id="PTHR31845:SF17">
    <property type="entry name" value="ZN(II)2CYS6 TRANSCRIPTION FACTOR (EUROFUNG)"/>
    <property type="match status" value="1"/>
</dbReference>
<gene>
    <name evidence="8" type="ORF">CALVIDRAFT_503961</name>
</gene>
<evidence type="ECO:0000313" key="8">
    <source>
        <dbReference type="EMBL" id="KZO92820.1"/>
    </source>
</evidence>
<protein>
    <recommendedName>
        <fullName evidence="7">Xylanolytic transcriptional activator regulatory domain-containing protein</fullName>
    </recommendedName>
</protein>